<accession>A0AAN9PAL2</accession>
<reference evidence="1 2" key="1">
    <citation type="submission" date="2024-01" db="EMBL/GenBank/DDBJ databases">
        <title>The genomes of 5 underutilized Papilionoideae crops provide insights into root nodulation and disease resistanc.</title>
        <authorList>
            <person name="Yuan L."/>
        </authorList>
    </citation>
    <scope>NUCLEOTIDE SEQUENCE [LARGE SCALE GENOMIC DNA]</scope>
    <source>
        <strain evidence="1">ZHUSHIDOU_FW_LH</strain>
        <tissue evidence="1">Leaf</tissue>
    </source>
</reference>
<protein>
    <submittedName>
        <fullName evidence="1">Uncharacterized protein</fullName>
    </submittedName>
</protein>
<name>A0AAN9PAL2_CROPI</name>
<comment type="caution">
    <text evidence="1">The sequence shown here is derived from an EMBL/GenBank/DDBJ whole genome shotgun (WGS) entry which is preliminary data.</text>
</comment>
<gene>
    <name evidence="1" type="ORF">RIF29_06963</name>
</gene>
<keyword evidence="2" id="KW-1185">Reference proteome</keyword>
<dbReference type="AlphaFoldDB" id="A0AAN9PAL2"/>
<organism evidence="1 2">
    <name type="scientific">Crotalaria pallida</name>
    <name type="common">Smooth rattlebox</name>
    <name type="synonym">Crotalaria striata</name>
    <dbReference type="NCBI Taxonomy" id="3830"/>
    <lineage>
        <taxon>Eukaryota</taxon>
        <taxon>Viridiplantae</taxon>
        <taxon>Streptophyta</taxon>
        <taxon>Embryophyta</taxon>
        <taxon>Tracheophyta</taxon>
        <taxon>Spermatophyta</taxon>
        <taxon>Magnoliopsida</taxon>
        <taxon>eudicotyledons</taxon>
        <taxon>Gunneridae</taxon>
        <taxon>Pentapetalae</taxon>
        <taxon>rosids</taxon>
        <taxon>fabids</taxon>
        <taxon>Fabales</taxon>
        <taxon>Fabaceae</taxon>
        <taxon>Papilionoideae</taxon>
        <taxon>50 kb inversion clade</taxon>
        <taxon>genistoids sensu lato</taxon>
        <taxon>core genistoids</taxon>
        <taxon>Crotalarieae</taxon>
        <taxon>Crotalaria</taxon>
    </lineage>
</organism>
<proteinExistence type="predicted"/>
<evidence type="ECO:0000313" key="1">
    <source>
        <dbReference type="EMBL" id="KAK7291650.1"/>
    </source>
</evidence>
<dbReference type="Proteomes" id="UP001372338">
    <property type="component" value="Unassembled WGS sequence"/>
</dbReference>
<evidence type="ECO:0000313" key="2">
    <source>
        <dbReference type="Proteomes" id="UP001372338"/>
    </source>
</evidence>
<sequence>MNLVSFVREYCLTFISLLLSLYKCCTGKWTHGSNVHVLFINQLIYNSLDLLYTSMIATLQSSRFRGIFPGFVTTLTASSSFVPCYMYCATY</sequence>
<dbReference type="EMBL" id="JAYWIO010000001">
    <property type="protein sequence ID" value="KAK7291650.1"/>
    <property type="molecule type" value="Genomic_DNA"/>
</dbReference>